<dbReference type="EMBL" id="KZ613946">
    <property type="protein sequence ID" value="PMD39429.1"/>
    <property type="molecule type" value="Genomic_DNA"/>
</dbReference>
<name>A0A2J6RLS4_HYAVF</name>
<keyword evidence="1" id="KW-0732">Signal</keyword>
<dbReference type="AlphaFoldDB" id="A0A2J6RLS4"/>
<feature type="signal peptide" evidence="1">
    <location>
        <begin position="1"/>
        <end position="18"/>
    </location>
</feature>
<protein>
    <submittedName>
        <fullName evidence="2">Uncharacterized protein</fullName>
    </submittedName>
</protein>
<evidence type="ECO:0000313" key="2">
    <source>
        <dbReference type="EMBL" id="PMD39429.1"/>
    </source>
</evidence>
<gene>
    <name evidence="2" type="ORF">L207DRAFT_529410</name>
</gene>
<reference evidence="2 3" key="1">
    <citation type="submission" date="2016-04" db="EMBL/GenBank/DDBJ databases">
        <title>A degradative enzymes factory behind the ericoid mycorrhizal symbiosis.</title>
        <authorList>
            <consortium name="DOE Joint Genome Institute"/>
            <person name="Martino E."/>
            <person name="Morin E."/>
            <person name="Grelet G."/>
            <person name="Kuo A."/>
            <person name="Kohler A."/>
            <person name="Daghino S."/>
            <person name="Barry K."/>
            <person name="Choi C."/>
            <person name="Cichocki N."/>
            <person name="Clum A."/>
            <person name="Copeland A."/>
            <person name="Hainaut M."/>
            <person name="Haridas S."/>
            <person name="Labutti K."/>
            <person name="Lindquist E."/>
            <person name="Lipzen A."/>
            <person name="Khouja H.-R."/>
            <person name="Murat C."/>
            <person name="Ohm R."/>
            <person name="Olson A."/>
            <person name="Spatafora J."/>
            <person name="Veneault-Fourrey C."/>
            <person name="Henrissat B."/>
            <person name="Grigoriev I."/>
            <person name="Martin F."/>
            <person name="Perotto S."/>
        </authorList>
    </citation>
    <scope>NUCLEOTIDE SEQUENCE [LARGE SCALE GENOMIC DNA]</scope>
    <source>
        <strain evidence="2 3">F</strain>
    </source>
</reference>
<keyword evidence="3" id="KW-1185">Reference proteome</keyword>
<dbReference type="Proteomes" id="UP000235786">
    <property type="component" value="Unassembled WGS sequence"/>
</dbReference>
<organism evidence="2 3">
    <name type="scientific">Hyaloscypha variabilis (strain UAMH 11265 / GT02V1 / F)</name>
    <name type="common">Meliniomyces variabilis</name>
    <dbReference type="NCBI Taxonomy" id="1149755"/>
    <lineage>
        <taxon>Eukaryota</taxon>
        <taxon>Fungi</taxon>
        <taxon>Dikarya</taxon>
        <taxon>Ascomycota</taxon>
        <taxon>Pezizomycotina</taxon>
        <taxon>Leotiomycetes</taxon>
        <taxon>Helotiales</taxon>
        <taxon>Hyaloscyphaceae</taxon>
        <taxon>Hyaloscypha</taxon>
        <taxon>Hyaloscypha variabilis</taxon>
    </lineage>
</organism>
<dbReference type="STRING" id="1149755.A0A2J6RLS4"/>
<evidence type="ECO:0000313" key="3">
    <source>
        <dbReference type="Proteomes" id="UP000235786"/>
    </source>
</evidence>
<dbReference type="OrthoDB" id="190201at2759"/>
<feature type="chain" id="PRO_5014317012" evidence="1">
    <location>
        <begin position="19"/>
        <end position="269"/>
    </location>
</feature>
<proteinExistence type="predicted"/>
<accession>A0A2J6RLS4</accession>
<sequence>MFRYSLFAISAIIICTVATTINQAVCTDLLIPIEITATTFVPNFAPFNGSTEATNFMLQLLNGYTTAPFKGTQNNTSSFIISAQYCTPFKPSARSTTLHLMTSGIGLDKTYGSELTHGLAATAPHLSDGIVLTGFTYNKTKDYPVVLGGHSINANQPERFAHLGNGYLTWPDQYALQYVYFSWPDFDPGVVAAFEENKWPLSTGQLLTHPAYVLPAPAFTGPVMYINGNNDLCYCFSNCTGLLTPALTELYFPNASVVEVLGEECLIEK</sequence>
<evidence type="ECO:0000256" key="1">
    <source>
        <dbReference type="SAM" id="SignalP"/>
    </source>
</evidence>